<dbReference type="EMBL" id="CP059851">
    <property type="protein sequence ID" value="QMW22055.1"/>
    <property type="molecule type" value="Genomic_DNA"/>
</dbReference>
<evidence type="ECO:0000313" key="4">
    <source>
        <dbReference type="EMBL" id="QMW22055.1"/>
    </source>
</evidence>
<dbReference type="AlphaFoldDB" id="A0A7G5IFB3"/>
<dbReference type="PROSITE" id="PS50076">
    <property type="entry name" value="DNAJ_2"/>
    <property type="match status" value="1"/>
</dbReference>
<dbReference type="Pfam" id="PF01556">
    <property type="entry name" value="DnaJ_C"/>
    <property type="match status" value="1"/>
</dbReference>
<dbReference type="RefSeq" id="WP_182294900.1">
    <property type="nucleotide sequence ID" value="NZ_CP059851.1"/>
</dbReference>
<dbReference type="InterPro" id="IPR036869">
    <property type="entry name" value="J_dom_sf"/>
</dbReference>
<dbReference type="PANTHER" id="PTHR43096:SF52">
    <property type="entry name" value="DNAJ HOMOLOG 1, MITOCHONDRIAL-RELATED"/>
    <property type="match status" value="1"/>
</dbReference>
<dbReference type="InterPro" id="IPR008971">
    <property type="entry name" value="HSP40/DnaJ_pept-bd"/>
</dbReference>
<evidence type="ECO:0000313" key="5">
    <source>
        <dbReference type="Proteomes" id="UP000515292"/>
    </source>
</evidence>
<feature type="region of interest" description="Disordered" evidence="2">
    <location>
        <begin position="65"/>
        <end position="90"/>
    </location>
</feature>
<dbReference type="KEGG" id="sand:H3309_11840"/>
<dbReference type="GO" id="GO:0042026">
    <property type="term" value="P:protein refolding"/>
    <property type="evidence" value="ECO:0007669"/>
    <property type="project" value="TreeGrafter"/>
</dbReference>
<dbReference type="InterPro" id="IPR002939">
    <property type="entry name" value="DnaJ_C"/>
</dbReference>
<evidence type="ECO:0000259" key="3">
    <source>
        <dbReference type="PROSITE" id="PS50076"/>
    </source>
</evidence>
<name>A0A7G5IFB3_9SPHN</name>
<accession>A0A7G5IFB3</accession>
<dbReference type="InterPro" id="IPR018253">
    <property type="entry name" value="DnaJ_domain_CS"/>
</dbReference>
<dbReference type="PRINTS" id="PR00625">
    <property type="entry name" value="JDOMAIN"/>
</dbReference>
<dbReference type="PANTHER" id="PTHR43096">
    <property type="entry name" value="DNAJ HOMOLOG 1, MITOCHONDRIAL-RELATED"/>
    <property type="match status" value="1"/>
</dbReference>
<dbReference type="GO" id="GO:0005737">
    <property type="term" value="C:cytoplasm"/>
    <property type="evidence" value="ECO:0007669"/>
    <property type="project" value="TreeGrafter"/>
</dbReference>
<sequence>MADPYSVLGVAKSADAEAIKRAYRKLAKELHPDRNKDNPKAVERFKAVSSAYELLSDAGKRAQYDRGEIDGEGNPKGFAPGGGFGGGFGGGGFRQRPGGFEFSGDPGDIFSELFRQQGSPFGGAGFRQPPAKGPDRAYRLAVPFVDAALARPQRITLADGKTIDLAIPKGVEDGQKMRLAGKGEPGPGGPGDAIVTLAISPDARFERAGDDVRLDVMVPLADAVLGGKVRAELLDGAVMLNVAEGTSSGRLLRLRGKGWTRKDGSRGDAIVRLLLALPAEEKSLEALQAWATGVRGEAFGGV</sequence>
<gene>
    <name evidence="4" type="ORF">H3309_11840</name>
</gene>
<proteinExistence type="predicted"/>
<evidence type="ECO:0000256" key="1">
    <source>
        <dbReference type="ARBA" id="ARBA00023186"/>
    </source>
</evidence>
<dbReference type="SUPFAM" id="SSF46565">
    <property type="entry name" value="Chaperone J-domain"/>
    <property type="match status" value="1"/>
</dbReference>
<dbReference type="SMART" id="SM00271">
    <property type="entry name" value="DnaJ"/>
    <property type="match status" value="1"/>
</dbReference>
<dbReference type="GO" id="GO:0051082">
    <property type="term" value="F:unfolded protein binding"/>
    <property type="evidence" value="ECO:0007669"/>
    <property type="project" value="InterPro"/>
</dbReference>
<dbReference type="CDD" id="cd10747">
    <property type="entry name" value="DnaJ_C"/>
    <property type="match status" value="1"/>
</dbReference>
<keyword evidence="1" id="KW-0143">Chaperone</keyword>
<dbReference type="InterPro" id="IPR001623">
    <property type="entry name" value="DnaJ_domain"/>
</dbReference>
<feature type="compositionally biased region" description="Gly residues" evidence="2">
    <location>
        <begin position="79"/>
        <end position="90"/>
    </location>
</feature>
<dbReference type="CDD" id="cd06257">
    <property type="entry name" value="DnaJ"/>
    <property type="match status" value="1"/>
</dbReference>
<feature type="domain" description="J" evidence="3">
    <location>
        <begin position="3"/>
        <end position="68"/>
    </location>
</feature>
<dbReference type="Pfam" id="PF00226">
    <property type="entry name" value="DnaJ"/>
    <property type="match status" value="1"/>
</dbReference>
<dbReference type="Proteomes" id="UP000515292">
    <property type="component" value="Chromosome"/>
</dbReference>
<evidence type="ECO:0000256" key="2">
    <source>
        <dbReference type="SAM" id="MobiDB-lite"/>
    </source>
</evidence>
<dbReference type="Gene3D" id="1.10.287.110">
    <property type="entry name" value="DnaJ domain"/>
    <property type="match status" value="1"/>
</dbReference>
<keyword evidence="5" id="KW-1185">Reference proteome</keyword>
<protein>
    <submittedName>
        <fullName evidence="4">J domain-containing protein</fullName>
    </submittedName>
</protein>
<reference evidence="4 5" key="1">
    <citation type="submission" date="2020-07" db="EMBL/GenBank/DDBJ databases">
        <title>Complete genome sequence for Sandaracinobacter sp. M6.</title>
        <authorList>
            <person name="Tang Y."/>
            <person name="Liu Q."/>
            <person name="Guo Z."/>
            <person name="Lei P."/>
            <person name="Huang B."/>
        </authorList>
    </citation>
    <scope>NUCLEOTIDE SEQUENCE [LARGE SCALE GENOMIC DNA]</scope>
    <source>
        <strain evidence="4 5">M6</strain>
    </source>
</reference>
<organism evidence="4 5">
    <name type="scientific">Sandaracinobacteroides saxicola</name>
    <dbReference type="NCBI Taxonomy" id="2759707"/>
    <lineage>
        <taxon>Bacteria</taxon>
        <taxon>Pseudomonadati</taxon>
        <taxon>Pseudomonadota</taxon>
        <taxon>Alphaproteobacteria</taxon>
        <taxon>Sphingomonadales</taxon>
        <taxon>Sphingosinicellaceae</taxon>
        <taxon>Sandaracinobacteroides</taxon>
    </lineage>
</organism>
<dbReference type="PROSITE" id="PS00636">
    <property type="entry name" value="DNAJ_1"/>
    <property type="match status" value="1"/>
</dbReference>
<dbReference type="SUPFAM" id="SSF49493">
    <property type="entry name" value="HSP40/DnaJ peptide-binding domain"/>
    <property type="match status" value="2"/>
</dbReference>
<dbReference type="Gene3D" id="2.60.260.20">
    <property type="entry name" value="Urease metallochaperone UreE, N-terminal domain"/>
    <property type="match status" value="2"/>
</dbReference>